<proteinExistence type="predicted"/>
<dbReference type="GO" id="GO:0005886">
    <property type="term" value="C:plasma membrane"/>
    <property type="evidence" value="ECO:0007669"/>
    <property type="project" value="TreeGrafter"/>
</dbReference>
<keyword evidence="5" id="KW-0808">Transferase</keyword>
<dbReference type="InterPro" id="IPR005467">
    <property type="entry name" value="His_kinase_dom"/>
</dbReference>
<dbReference type="FunFam" id="3.30.565.10:FF:000006">
    <property type="entry name" value="Sensor histidine kinase WalK"/>
    <property type="match status" value="1"/>
</dbReference>
<dbReference type="STRING" id="375175.AYR53_00600"/>
<dbReference type="SUPFAM" id="SSF47384">
    <property type="entry name" value="Homodimeric domain of signal transducing histidine kinase"/>
    <property type="match status" value="1"/>
</dbReference>
<dbReference type="Pfam" id="PF00512">
    <property type="entry name" value="HisKA"/>
    <property type="match status" value="1"/>
</dbReference>
<dbReference type="CDD" id="cd00082">
    <property type="entry name" value="HisKA"/>
    <property type="match status" value="1"/>
</dbReference>
<dbReference type="InterPro" id="IPR036890">
    <property type="entry name" value="HATPase_C_sf"/>
</dbReference>
<dbReference type="RefSeq" id="WP_068222569.1">
    <property type="nucleotide sequence ID" value="NZ_CP014623.1"/>
</dbReference>
<dbReference type="GeneID" id="42980735"/>
<dbReference type="GO" id="GO:0016036">
    <property type="term" value="P:cellular response to phosphate starvation"/>
    <property type="evidence" value="ECO:0007669"/>
    <property type="project" value="TreeGrafter"/>
</dbReference>
<evidence type="ECO:0000256" key="1">
    <source>
        <dbReference type="ARBA" id="ARBA00000085"/>
    </source>
</evidence>
<dbReference type="InterPro" id="IPR003661">
    <property type="entry name" value="HisK_dim/P_dom"/>
</dbReference>
<dbReference type="SMART" id="SM00387">
    <property type="entry name" value="HATPase_c"/>
    <property type="match status" value="1"/>
</dbReference>
<dbReference type="EMBL" id="CP014873">
    <property type="protein sequence ID" value="ANK61383.1"/>
    <property type="molecule type" value="Genomic_DNA"/>
</dbReference>
<dbReference type="InterPro" id="IPR004358">
    <property type="entry name" value="Sig_transdc_His_kin-like_C"/>
</dbReference>
<comment type="catalytic activity">
    <reaction evidence="1">
        <text>ATP + protein L-histidine = ADP + protein N-phospho-L-histidine.</text>
        <dbReference type="EC" id="2.7.13.3"/>
    </reaction>
</comment>
<dbReference type="Gene3D" id="1.10.287.130">
    <property type="match status" value="1"/>
</dbReference>
<dbReference type="CDD" id="cd00075">
    <property type="entry name" value="HATPase"/>
    <property type="match status" value="1"/>
</dbReference>
<evidence type="ECO:0000256" key="6">
    <source>
        <dbReference type="ARBA" id="ARBA00022777"/>
    </source>
</evidence>
<feature type="region of interest" description="Disordered" evidence="9">
    <location>
        <begin position="60"/>
        <end position="83"/>
    </location>
</feature>
<evidence type="ECO:0000256" key="2">
    <source>
        <dbReference type="ARBA" id="ARBA00004370"/>
    </source>
</evidence>
<keyword evidence="10" id="KW-1133">Transmembrane helix</keyword>
<dbReference type="PROSITE" id="PS50109">
    <property type="entry name" value="HIS_KIN"/>
    <property type="match status" value="1"/>
</dbReference>
<dbReference type="Pfam" id="PF02518">
    <property type="entry name" value="HATPase_c"/>
    <property type="match status" value="1"/>
</dbReference>
<dbReference type="KEGG" id="lbt:AYR52_00890"/>
<evidence type="ECO:0000256" key="3">
    <source>
        <dbReference type="ARBA" id="ARBA00012438"/>
    </source>
</evidence>
<organism evidence="11 12">
    <name type="scientific">Loigolactobacillus backii</name>
    <dbReference type="NCBI Taxonomy" id="375175"/>
    <lineage>
        <taxon>Bacteria</taxon>
        <taxon>Bacillati</taxon>
        <taxon>Bacillota</taxon>
        <taxon>Bacilli</taxon>
        <taxon>Lactobacillales</taxon>
        <taxon>Lactobacillaceae</taxon>
        <taxon>Loigolactobacillus</taxon>
    </lineage>
</organism>
<dbReference type="GO" id="GO:0000155">
    <property type="term" value="F:phosphorelay sensor kinase activity"/>
    <property type="evidence" value="ECO:0007669"/>
    <property type="project" value="InterPro"/>
</dbReference>
<keyword evidence="12" id="KW-1185">Reference proteome</keyword>
<sequence length="444" mass="50201">MKQLKNSFQKRQQLKLFGTFLISFILLFLVLGAIVGFLFQHSIYQNVNQSLQIQKEQILGEGTPNRHPLKPQQRQKNGHQRPPISGAPFQTNIIVFNAAGKVLNRDVLGARNYQLFNQVKLNKNQLNQVTNLDFNTNQRTASQFRTLLLKVSGKSSQREYAGHYVLILINTDAEALAIHSIFRSLFITMIIFTLLATLLAFWLSRIGMRPIITAWHKQQEFSANAAHELRTPLAIIQNQLEYLLTKPHQPILAEAEKITISLNETSRMKALTEQLLTLARSDADVLQLKPSQVGLKTLSEQVTTPYLEIAASQHKSLRLETQATALITVDPDLIKQLIIILLDNAVKYTPAGGTIIFTTLVSNDHWGIKVSDTGCGIPDGSKKQIFDRFYRVDSARKKEQTGYGLGLSIANWITTQHHGKINVVDNHPQGSIFRLTFPRRVHYR</sequence>
<evidence type="ECO:0000256" key="5">
    <source>
        <dbReference type="ARBA" id="ARBA00022679"/>
    </source>
</evidence>
<comment type="subcellular location">
    <subcellularLocation>
        <location evidence="2">Membrane</location>
    </subcellularLocation>
</comment>
<dbReference type="EC" id="2.7.13.3" evidence="3"/>
<name>A0A192GZC1_9LACO</name>
<keyword evidence="4" id="KW-0597">Phosphoprotein</keyword>
<evidence type="ECO:0000313" key="12">
    <source>
        <dbReference type="Proteomes" id="UP000078582"/>
    </source>
</evidence>
<keyword evidence="6" id="KW-0418">Kinase</keyword>
<evidence type="ECO:0000256" key="9">
    <source>
        <dbReference type="SAM" id="MobiDB-lite"/>
    </source>
</evidence>
<evidence type="ECO:0000256" key="7">
    <source>
        <dbReference type="ARBA" id="ARBA00023012"/>
    </source>
</evidence>
<dbReference type="InterPro" id="IPR036097">
    <property type="entry name" value="HisK_dim/P_sf"/>
</dbReference>
<dbReference type="PANTHER" id="PTHR45453">
    <property type="entry name" value="PHOSPHATE REGULON SENSOR PROTEIN PHOR"/>
    <property type="match status" value="1"/>
</dbReference>
<reference evidence="11 12" key="1">
    <citation type="submission" date="2016-03" db="EMBL/GenBank/DDBJ databases">
        <title>Pediococcus and Lactobacillus from brewery environment - whole genome sequencing and assembly.</title>
        <authorList>
            <person name="Behr J."/>
            <person name="Geissler A.J."/>
            <person name="Vogel R.F."/>
        </authorList>
    </citation>
    <scope>NUCLEOTIDE SEQUENCE [LARGE SCALE GENOMIC DNA]</scope>
    <source>
        <strain evidence="11 12">TMW 1.1989</strain>
    </source>
</reference>
<dbReference type="InterPro" id="IPR003594">
    <property type="entry name" value="HATPase_dom"/>
</dbReference>
<dbReference type="PANTHER" id="PTHR45453:SF1">
    <property type="entry name" value="PHOSPHATE REGULON SENSOR PROTEIN PHOR"/>
    <property type="match status" value="1"/>
</dbReference>
<keyword evidence="7" id="KW-0902">Two-component regulatory system</keyword>
<evidence type="ECO:0000313" key="11">
    <source>
        <dbReference type="EMBL" id="ANK61383.1"/>
    </source>
</evidence>
<feature type="transmembrane region" description="Helical" evidence="10">
    <location>
        <begin position="181"/>
        <end position="203"/>
    </location>
</feature>
<evidence type="ECO:0000256" key="8">
    <source>
        <dbReference type="ARBA" id="ARBA00023136"/>
    </source>
</evidence>
<dbReference type="Proteomes" id="UP000078582">
    <property type="component" value="Chromosome"/>
</dbReference>
<accession>A0A192GZC1</accession>
<dbReference type="FunFam" id="1.10.287.130:FF:000001">
    <property type="entry name" value="Two-component sensor histidine kinase"/>
    <property type="match status" value="1"/>
</dbReference>
<dbReference type="SMART" id="SM00388">
    <property type="entry name" value="HisKA"/>
    <property type="match status" value="1"/>
</dbReference>
<dbReference type="PRINTS" id="PR00344">
    <property type="entry name" value="BCTRLSENSOR"/>
</dbReference>
<evidence type="ECO:0000256" key="4">
    <source>
        <dbReference type="ARBA" id="ARBA00022553"/>
    </source>
</evidence>
<dbReference type="Gene3D" id="3.30.565.10">
    <property type="entry name" value="Histidine kinase-like ATPase, C-terminal domain"/>
    <property type="match status" value="1"/>
</dbReference>
<dbReference type="GO" id="GO:0004721">
    <property type="term" value="F:phosphoprotein phosphatase activity"/>
    <property type="evidence" value="ECO:0007669"/>
    <property type="project" value="TreeGrafter"/>
</dbReference>
<dbReference type="OrthoDB" id="9813151at2"/>
<feature type="transmembrane region" description="Helical" evidence="10">
    <location>
        <begin position="20"/>
        <end position="39"/>
    </location>
</feature>
<dbReference type="SUPFAM" id="SSF55874">
    <property type="entry name" value="ATPase domain of HSP90 chaperone/DNA topoisomerase II/histidine kinase"/>
    <property type="match status" value="1"/>
</dbReference>
<evidence type="ECO:0000256" key="10">
    <source>
        <dbReference type="SAM" id="Phobius"/>
    </source>
</evidence>
<protein>
    <recommendedName>
        <fullName evidence="3">histidine kinase</fullName>
        <ecNumber evidence="3">2.7.13.3</ecNumber>
    </recommendedName>
</protein>
<gene>
    <name evidence="11" type="ORF">AYR53_00600</name>
</gene>
<keyword evidence="8 10" id="KW-0472">Membrane</keyword>
<keyword evidence="10" id="KW-0812">Transmembrane</keyword>
<dbReference type="AlphaFoldDB" id="A0A192GZC1"/>
<dbReference type="InterPro" id="IPR050351">
    <property type="entry name" value="BphY/WalK/GraS-like"/>
</dbReference>